<protein>
    <recommendedName>
        <fullName evidence="3">DUF3800 domain-containing protein</fullName>
    </recommendedName>
</protein>
<organism evidence="1 2">
    <name type="scientific">Actinotalea lenta</name>
    <dbReference type="NCBI Taxonomy" id="3064654"/>
    <lineage>
        <taxon>Bacteria</taxon>
        <taxon>Bacillati</taxon>
        <taxon>Actinomycetota</taxon>
        <taxon>Actinomycetes</taxon>
        <taxon>Micrococcales</taxon>
        <taxon>Cellulomonadaceae</taxon>
        <taxon>Actinotalea</taxon>
    </lineage>
</organism>
<gene>
    <name evidence="1" type="ORF">Q6348_11620</name>
</gene>
<comment type="caution">
    <text evidence="1">The sequence shown here is derived from an EMBL/GenBank/DDBJ whole genome shotgun (WGS) entry which is preliminary data.</text>
</comment>
<dbReference type="SUPFAM" id="SSF52402">
    <property type="entry name" value="Adenine nucleotide alpha hydrolases-like"/>
    <property type="match status" value="1"/>
</dbReference>
<dbReference type="RefSeq" id="WP_304601446.1">
    <property type="nucleotide sequence ID" value="NZ_JAUQYP010000001.1"/>
</dbReference>
<dbReference type="Gene3D" id="3.40.50.620">
    <property type="entry name" value="HUPs"/>
    <property type="match status" value="1"/>
</dbReference>
<reference evidence="1 2" key="1">
    <citation type="submission" date="2023-07" db="EMBL/GenBank/DDBJ databases">
        <title>Description of novel actinomycetes strains, isolated from tidal flat sediment.</title>
        <authorList>
            <person name="Lu C."/>
        </authorList>
    </citation>
    <scope>NUCLEOTIDE SEQUENCE [LARGE SCALE GENOMIC DNA]</scope>
    <source>
        <strain evidence="1 2">SYSU T00b441</strain>
    </source>
</reference>
<dbReference type="EMBL" id="JAUQYP010000001">
    <property type="protein sequence ID" value="MDO8107843.1"/>
    <property type="molecule type" value="Genomic_DNA"/>
</dbReference>
<accession>A0ABT9DCE4</accession>
<sequence>MKRVLVYVDEDAVEDSVSLLQVGRQMYGRRGFRSFALAVGGPAPEAERRFDHVFRARSGPVANHDSATLARLIESLHRTHDFDAIVVPATHWGRVIA</sequence>
<evidence type="ECO:0008006" key="3">
    <source>
        <dbReference type="Google" id="ProtNLM"/>
    </source>
</evidence>
<keyword evidence="2" id="KW-1185">Reference proteome</keyword>
<evidence type="ECO:0000313" key="1">
    <source>
        <dbReference type="EMBL" id="MDO8107843.1"/>
    </source>
</evidence>
<name>A0ABT9DCE4_9CELL</name>
<dbReference type="InterPro" id="IPR014729">
    <property type="entry name" value="Rossmann-like_a/b/a_fold"/>
</dbReference>
<dbReference type="Proteomes" id="UP001232536">
    <property type="component" value="Unassembled WGS sequence"/>
</dbReference>
<evidence type="ECO:0000313" key="2">
    <source>
        <dbReference type="Proteomes" id="UP001232536"/>
    </source>
</evidence>
<proteinExistence type="predicted"/>
<feature type="non-terminal residue" evidence="1">
    <location>
        <position position="97"/>
    </location>
</feature>